<sequence length="66" mass="7494">MWVSDTPLLRSSNRLPPPVTVILTSPSSQLSLYISHCRKQRVHSRLLNFIYLSSSVTLEVEPMPTI</sequence>
<gene>
    <name evidence="1" type="ORF">ACN38_g10707</name>
</gene>
<dbReference type="Proteomes" id="UP000037696">
    <property type="component" value="Unassembled WGS sequence"/>
</dbReference>
<organism evidence="1 2">
    <name type="scientific">Penicillium nordicum</name>
    <dbReference type="NCBI Taxonomy" id="229535"/>
    <lineage>
        <taxon>Eukaryota</taxon>
        <taxon>Fungi</taxon>
        <taxon>Dikarya</taxon>
        <taxon>Ascomycota</taxon>
        <taxon>Pezizomycotina</taxon>
        <taxon>Eurotiomycetes</taxon>
        <taxon>Eurotiomycetidae</taxon>
        <taxon>Eurotiales</taxon>
        <taxon>Aspergillaceae</taxon>
        <taxon>Penicillium</taxon>
    </lineage>
</organism>
<dbReference type="AlphaFoldDB" id="A0A0M8NVZ8"/>
<protein>
    <submittedName>
        <fullName evidence="1">Uncharacterized protein</fullName>
    </submittedName>
</protein>
<proteinExistence type="predicted"/>
<evidence type="ECO:0000313" key="2">
    <source>
        <dbReference type="Proteomes" id="UP000037696"/>
    </source>
</evidence>
<keyword evidence="2" id="KW-1185">Reference proteome</keyword>
<dbReference type="EMBL" id="LHQQ01000251">
    <property type="protein sequence ID" value="KOS38457.1"/>
    <property type="molecule type" value="Genomic_DNA"/>
</dbReference>
<name>A0A0M8NVZ8_9EURO</name>
<comment type="caution">
    <text evidence="1">The sequence shown here is derived from an EMBL/GenBank/DDBJ whole genome shotgun (WGS) entry which is preliminary data.</text>
</comment>
<accession>A0A0M8NVZ8</accession>
<reference evidence="1 2" key="1">
    <citation type="submission" date="2015-08" db="EMBL/GenBank/DDBJ databases">
        <title>Genome sequencing of Penicillium nordicum.</title>
        <authorList>
            <person name="Nguyen H.D."/>
            <person name="Seifert K.A."/>
        </authorList>
    </citation>
    <scope>NUCLEOTIDE SEQUENCE [LARGE SCALE GENOMIC DNA]</scope>
    <source>
        <strain evidence="1 2">DAOMC 185683</strain>
    </source>
</reference>
<evidence type="ECO:0000313" key="1">
    <source>
        <dbReference type="EMBL" id="KOS38457.1"/>
    </source>
</evidence>